<evidence type="ECO:0000259" key="9">
    <source>
        <dbReference type="SMART" id="SM00737"/>
    </source>
</evidence>
<evidence type="ECO:0000256" key="3">
    <source>
        <dbReference type="ARBA" id="ARBA00011245"/>
    </source>
</evidence>
<evidence type="ECO:0000256" key="7">
    <source>
        <dbReference type="ARBA" id="ARBA00023055"/>
    </source>
</evidence>
<name>A0A401G7T0_9APHY</name>
<dbReference type="SUPFAM" id="SSF81296">
    <property type="entry name" value="E set domains"/>
    <property type="match status" value="1"/>
</dbReference>
<keyword evidence="5" id="KW-0813">Transport</keyword>
<dbReference type="InterPro" id="IPR033917">
    <property type="entry name" value="ML_PG-PI_TP"/>
</dbReference>
<dbReference type="GeneID" id="38775131"/>
<accession>A0A401G7T0</accession>
<comment type="subunit">
    <text evidence="3">Monomer.</text>
</comment>
<dbReference type="GO" id="GO:0032934">
    <property type="term" value="F:sterol binding"/>
    <property type="evidence" value="ECO:0007669"/>
    <property type="project" value="InterPro"/>
</dbReference>
<dbReference type="RefSeq" id="XP_027609127.1">
    <property type="nucleotide sequence ID" value="XM_027753326.1"/>
</dbReference>
<proteinExistence type="inferred from homology"/>
<dbReference type="InterPro" id="IPR014756">
    <property type="entry name" value="Ig_E-set"/>
</dbReference>
<feature type="signal peptide" evidence="8">
    <location>
        <begin position="1"/>
        <end position="19"/>
    </location>
</feature>
<evidence type="ECO:0000256" key="1">
    <source>
        <dbReference type="ARBA" id="ARBA00002053"/>
    </source>
</evidence>
<sequence length="172" mass="19017">MPRLSFLVVLAAVLANVFAIVPAEQQEIVQGVSSFSDNWRWETCGNPTDPIHIQSIEVSPDPPEKGADLTVTVRGVADKAVEEGAYADVTVKVGAIKLLHKEFDVCEEARNANVDLACPVTEGDHQVIHTVRLPKEIPAALFSVNVQGYTVDDEDLLCLNLWIDFRKKFFSW</sequence>
<dbReference type="FunCoup" id="A0A401G7T0">
    <property type="interactions" value="1"/>
</dbReference>
<comment type="caution">
    <text evidence="10">The sequence shown here is derived from an EMBL/GenBank/DDBJ whole genome shotgun (WGS) entry which is preliminary data.</text>
</comment>
<dbReference type="InterPro" id="IPR036846">
    <property type="entry name" value="GM2-AP_sf"/>
</dbReference>
<comment type="function">
    <text evidence="1">Catalyzes the intermembrane transfer of phosphatidylglycerol and phosphatidylinositol.</text>
</comment>
<evidence type="ECO:0000256" key="6">
    <source>
        <dbReference type="ARBA" id="ARBA00022729"/>
    </source>
</evidence>
<dbReference type="Gene3D" id="2.70.220.10">
    <property type="entry name" value="Ganglioside GM2 activator"/>
    <property type="match status" value="1"/>
</dbReference>
<dbReference type="GO" id="GO:0032366">
    <property type="term" value="P:intracellular sterol transport"/>
    <property type="evidence" value="ECO:0007669"/>
    <property type="project" value="InterPro"/>
</dbReference>
<dbReference type="OrthoDB" id="6409159at2759"/>
<comment type="similarity">
    <text evidence="2">Belongs to the NPC2 family.</text>
</comment>
<evidence type="ECO:0000256" key="5">
    <source>
        <dbReference type="ARBA" id="ARBA00022448"/>
    </source>
</evidence>
<dbReference type="PANTHER" id="PTHR11306:SF0">
    <property type="entry name" value="PHOSPHATIDYLGLYCEROL_PHOSPHATIDYLINOSITOL TRANSFER PROTEIN"/>
    <property type="match status" value="1"/>
</dbReference>
<keyword evidence="11" id="KW-1185">Reference proteome</keyword>
<protein>
    <recommendedName>
        <fullName evidence="4">Phosphatidylglycerol/phosphatidylinositol transfer protein</fullName>
    </recommendedName>
</protein>
<evidence type="ECO:0000313" key="10">
    <source>
        <dbReference type="EMBL" id="GBE78214.1"/>
    </source>
</evidence>
<feature type="chain" id="PRO_5019459786" description="Phosphatidylglycerol/phosphatidylinositol transfer protein" evidence="8">
    <location>
        <begin position="20"/>
        <end position="172"/>
    </location>
</feature>
<evidence type="ECO:0000313" key="11">
    <source>
        <dbReference type="Proteomes" id="UP000287166"/>
    </source>
</evidence>
<dbReference type="PANTHER" id="PTHR11306">
    <property type="entry name" value="NIEMANN PICK TYPE C2 PROTEIN NPC2-RELATED"/>
    <property type="match status" value="1"/>
</dbReference>
<dbReference type="AlphaFoldDB" id="A0A401G7T0"/>
<reference evidence="10 11" key="1">
    <citation type="journal article" date="2018" name="Sci. Rep.">
        <title>Genome sequence of the cauliflower mushroom Sparassis crispa (Hanabiratake) and its association with beneficial usage.</title>
        <authorList>
            <person name="Kiyama R."/>
            <person name="Furutani Y."/>
            <person name="Kawaguchi K."/>
            <person name="Nakanishi T."/>
        </authorList>
    </citation>
    <scope>NUCLEOTIDE SEQUENCE [LARGE SCALE GENOMIC DNA]</scope>
</reference>
<dbReference type="Proteomes" id="UP000287166">
    <property type="component" value="Unassembled WGS sequence"/>
</dbReference>
<feature type="domain" description="MD-2-related lipid-recognition" evidence="9">
    <location>
        <begin position="41"/>
        <end position="163"/>
    </location>
</feature>
<dbReference type="CDD" id="cd00917">
    <property type="entry name" value="PG-PI_TP"/>
    <property type="match status" value="1"/>
</dbReference>
<dbReference type="InterPro" id="IPR003172">
    <property type="entry name" value="ML_dom"/>
</dbReference>
<dbReference type="EMBL" id="BFAD01000001">
    <property type="protein sequence ID" value="GBE78214.1"/>
    <property type="molecule type" value="Genomic_DNA"/>
</dbReference>
<evidence type="ECO:0000256" key="4">
    <source>
        <dbReference type="ARBA" id="ARBA00016056"/>
    </source>
</evidence>
<evidence type="ECO:0000256" key="8">
    <source>
        <dbReference type="SAM" id="SignalP"/>
    </source>
</evidence>
<dbReference type="Pfam" id="PF02221">
    <property type="entry name" value="E1_DerP2_DerF2"/>
    <property type="match status" value="1"/>
</dbReference>
<dbReference type="InterPro" id="IPR039670">
    <property type="entry name" value="NPC2-like"/>
</dbReference>
<dbReference type="STRING" id="139825.A0A401G7T0"/>
<evidence type="ECO:0000256" key="2">
    <source>
        <dbReference type="ARBA" id="ARBA00006370"/>
    </source>
</evidence>
<keyword evidence="7" id="KW-0445">Lipid transport</keyword>
<dbReference type="InParanoid" id="A0A401G7T0"/>
<organism evidence="10 11">
    <name type="scientific">Sparassis crispa</name>
    <dbReference type="NCBI Taxonomy" id="139825"/>
    <lineage>
        <taxon>Eukaryota</taxon>
        <taxon>Fungi</taxon>
        <taxon>Dikarya</taxon>
        <taxon>Basidiomycota</taxon>
        <taxon>Agaricomycotina</taxon>
        <taxon>Agaricomycetes</taxon>
        <taxon>Polyporales</taxon>
        <taxon>Sparassidaceae</taxon>
        <taxon>Sparassis</taxon>
    </lineage>
</organism>
<dbReference type="SMART" id="SM00737">
    <property type="entry name" value="ML"/>
    <property type="match status" value="1"/>
</dbReference>
<gene>
    <name evidence="10" type="ORF">SCP_0110970</name>
</gene>
<keyword evidence="6 8" id="KW-0732">Signal</keyword>